<dbReference type="RefSeq" id="WP_114585211.1">
    <property type="nucleotide sequence ID" value="NZ_CP031150.1"/>
</dbReference>
<dbReference type="Pfam" id="PF18545">
    <property type="entry name" value="HalOD1"/>
    <property type="match status" value="1"/>
</dbReference>
<evidence type="ECO:0000313" key="4">
    <source>
        <dbReference type="Proteomes" id="UP000253273"/>
    </source>
</evidence>
<name>A0A345E1J3_9EURY</name>
<feature type="domain" description="Halobacterial output" evidence="2">
    <location>
        <begin position="33"/>
        <end position="102"/>
    </location>
</feature>
<accession>A0A345E1J3</accession>
<dbReference type="OrthoDB" id="221929at2157"/>
<gene>
    <name evidence="3" type="ORF">DU500_06190</name>
</gene>
<dbReference type="EMBL" id="CP031150">
    <property type="protein sequence ID" value="AXG06065.1"/>
    <property type="molecule type" value="Genomic_DNA"/>
</dbReference>
<feature type="region of interest" description="Disordered" evidence="1">
    <location>
        <begin position="1"/>
        <end position="20"/>
    </location>
</feature>
<dbReference type="KEGG" id="haj:DU500_06190"/>
<protein>
    <recommendedName>
        <fullName evidence="2">Halobacterial output domain-containing protein</fullName>
    </recommendedName>
</protein>
<evidence type="ECO:0000313" key="3">
    <source>
        <dbReference type="EMBL" id="AXG06065.1"/>
    </source>
</evidence>
<keyword evidence="4" id="KW-1185">Reference proteome</keyword>
<sequence>MQNSHTGSDRPSTNDDSEDGVYVVNYYETSDIELSVTVVHAVLEVTGKEPTDVDLNAVVQPDALNRIFSPKHDGEPREGGRIEFDLAGCHVTVTGDGEVRVDADP</sequence>
<dbReference type="AlphaFoldDB" id="A0A345E1J3"/>
<proteinExistence type="predicted"/>
<evidence type="ECO:0000256" key="1">
    <source>
        <dbReference type="SAM" id="MobiDB-lite"/>
    </source>
</evidence>
<dbReference type="InterPro" id="IPR040624">
    <property type="entry name" value="HalOD1"/>
</dbReference>
<organism evidence="3 4">
    <name type="scientific">Haloplanus rubicundus</name>
    <dbReference type="NCBI Taxonomy" id="1547898"/>
    <lineage>
        <taxon>Archaea</taxon>
        <taxon>Methanobacteriati</taxon>
        <taxon>Methanobacteriota</taxon>
        <taxon>Stenosarchaea group</taxon>
        <taxon>Halobacteria</taxon>
        <taxon>Halobacteriales</taxon>
        <taxon>Haloferacaceae</taxon>
        <taxon>Haloplanus</taxon>
    </lineage>
</organism>
<reference evidence="3 4" key="1">
    <citation type="submission" date="2018-07" db="EMBL/GenBank/DDBJ databases">
        <title>Genome sequences of Haloplanus sp. CBA1113.</title>
        <authorList>
            <person name="Kim Y.B."/>
            <person name="Roh S.W."/>
        </authorList>
    </citation>
    <scope>NUCLEOTIDE SEQUENCE [LARGE SCALE GENOMIC DNA]</scope>
    <source>
        <strain evidence="3 4">CBA1113</strain>
    </source>
</reference>
<dbReference type="Proteomes" id="UP000253273">
    <property type="component" value="Chromosome"/>
</dbReference>
<evidence type="ECO:0000259" key="2">
    <source>
        <dbReference type="Pfam" id="PF18545"/>
    </source>
</evidence>
<feature type="compositionally biased region" description="Polar residues" evidence="1">
    <location>
        <begin position="1"/>
        <end position="11"/>
    </location>
</feature>
<dbReference type="GeneID" id="37282957"/>